<accession>A0ABR7X093</accession>
<dbReference type="Pfam" id="PF19459">
    <property type="entry name" value="DUF5996"/>
    <property type="match status" value="1"/>
</dbReference>
<proteinExistence type="predicted"/>
<comment type="caution">
    <text evidence="1">The sequence shown here is derived from an EMBL/GenBank/DDBJ whole genome shotgun (WGS) entry which is preliminary data.</text>
</comment>
<organism evidence="1 2">
    <name type="scientific">Mucilaginibacter rigui</name>
    <dbReference type="NCBI Taxonomy" id="534635"/>
    <lineage>
        <taxon>Bacteria</taxon>
        <taxon>Pseudomonadati</taxon>
        <taxon>Bacteroidota</taxon>
        <taxon>Sphingobacteriia</taxon>
        <taxon>Sphingobacteriales</taxon>
        <taxon>Sphingobacteriaceae</taxon>
        <taxon>Mucilaginibacter</taxon>
    </lineage>
</organism>
<dbReference type="Proteomes" id="UP000618754">
    <property type="component" value="Unassembled WGS sequence"/>
</dbReference>
<dbReference type="InterPro" id="IPR046038">
    <property type="entry name" value="DUF5996"/>
</dbReference>
<sequence>MSNTTHTWPKLEYHYLKDTIATVHMWTQMIGKVRLKKMPWINHSWQVTLYVSATGLSTGSIPYESGVFQIDLDFIDHQLQITTSTGVKHSSALGAETIADFYNELIGNLKAAGVDVEIYAVPNEVDPAVPFAENTTPCTYNADAMQTIWQALIRIHNVFTDFRAGFLGKCSPVHFFWGAFDLAVTRFSGRPAPKHPGGAPNMPDDVMQEAYSHEVSSCGFWLGGEQFPHPAFYSYCYPTPAEFSQQQVSPPEAFYSGEMGEFLLTYEVVQQSANPEETLRQFLQTTYNAAAITGNWDKALECDLQGLKE</sequence>
<protein>
    <recommendedName>
        <fullName evidence="3">Ava_C0101 and related proteins</fullName>
    </recommendedName>
</protein>
<evidence type="ECO:0000313" key="2">
    <source>
        <dbReference type="Proteomes" id="UP000618754"/>
    </source>
</evidence>
<evidence type="ECO:0000313" key="1">
    <source>
        <dbReference type="EMBL" id="MBD1383941.1"/>
    </source>
</evidence>
<gene>
    <name evidence="1" type="ORF">IDJ75_01515</name>
</gene>
<dbReference type="EMBL" id="JACWMW010000001">
    <property type="protein sequence ID" value="MBD1383941.1"/>
    <property type="molecule type" value="Genomic_DNA"/>
</dbReference>
<reference evidence="1 2" key="1">
    <citation type="submission" date="2020-09" db="EMBL/GenBank/DDBJ databases">
        <title>Novel species of Mucilaginibacter isolated from a glacier on the Tibetan Plateau.</title>
        <authorList>
            <person name="Liu Q."/>
            <person name="Xin Y.-H."/>
        </authorList>
    </citation>
    <scope>NUCLEOTIDE SEQUENCE [LARGE SCALE GENOMIC DNA]</scope>
    <source>
        <strain evidence="1 2">CGMCC 1.13878</strain>
    </source>
</reference>
<keyword evidence="2" id="KW-1185">Reference proteome</keyword>
<name>A0ABR7X093_9SPHI</name>
<evidence type="ECO:0008006" key="3">
    <source>
        <dbReference type="Google" id="ProtNLM"/>
    </source>
</evidence>